<dbReference type="RefSeq" id="WP_150898688.1">
    <property type="nucleotide sequence ID" value="NZ_WAAU01000008.1"/>
</dbReference>
<dbReference type="EMBL" id="WAAU01000008">
    <property type="protein sequence ID" value="KAB1159469.1"/>
    <property type="molecule type" value="Genomic_DNA"/>
</dbReference>
<evidence type="ECO:0008006" key="3">
    <source>
        <dbReference type="Google" id="ProtNLM"/>
    </source>
</evidence>
<sequence length="221" mass="25859">MGLTSYRFTEFNDLTKLNPLGLEGDLDAIKLSLKSIEVGTLNILQNEIKEMQSEMENDIIIDDTIVQSNVDYLDYISSRQASNIIHNSMMISIFSFLETRLLLLCKLIEPRNSILLNDISGKGIYKYKKFLSKVHSIDFSSQQNEWELITSYALLRNKLVHSQSVDFDIKKNSKEYIKLKKIEHLTVKEYSDKAFFYIDSQEFHNKYFQTVSKFLEFICYI</sequence>
<gene>
    <name evidence="1" type="ORF">F7018_03920</name>
</gene>
<evidence type="ECO:0000313" key="2">
    <source>
        <dbReference type="Proteomes" id="UP000467305"/>
    </source>
</evidence>
<organism evidence="1 2">
    <name type="scientific">Tenacibaculum aiptasiae</name>
    <dbReference type="NCBI Taxonomy" id="426481"/>
    <lineage>
        <taxon>Bacteria</taxon>
        <taxon>Pseudomonadati</taxon>
        <taxon>Bacteroidota</taxon>
        <taxon>Flavobacteriia</taxon>
        <taxon>Flavobacteriales</taxon>
        <taxon>Flavobacteriaceae</taxon>
        <taxon>Tenacibaculum</taxon>
    </lineage>
</organism>
<reference evidence="1 2" key="1">
    <citation type="submission" date="2019-09" db="EMBL/GenBank/DDBJ databases">
        <authorList>
            <person name="Cao W.R."/>
        </authorList>
    </citation>
    <scope>NUCLEOTIDE SEQUENCE [LARGE SCALE GENOMIC DNA]</scope>
    <source>
        <strain evidence="2">a4</strain>
    </source>
</reference>
<proteinExistence type="predicted"/>
<protein>
    <recommendedName>
        <fullName evidence="3">RiboL-PSP-HEPN domain-containing protein</fullName>
    </recommendedName>
</protein>
<keyword evidence="2" id="KW-1185">Reference proteome</keyword>
<evidence type="ECO:0000313" key="1">
    <source>
        <dbReference type="EMBL" id="KAB1159469.1"/>
    </source>
</evidence>
<dbReference type="OrthoDB" id="10010569at2"/>
<accession>A0A7J5APE3</accession>
<dbReference type="Proteomes" id="UP000467305">
    <property type="component" value="Unassembled WGS sequence"/>
</dbReference>
<dbReference type="AlphaFoldDB" id="A0A7J5APE3"/>
<comment type="caution">
    <text evidence="1">The sequence shown here is derived from an EMBL/GenBank/DDBJ whole genome shotgun (WGS) entry which is preliminary data.</text>
</comment>
<name>A0A7J5APE3_9FLAO</name>